<keyword evidence="5" id="KW-1185">Reference proteome</keyword>
<dbReference type="Pfam" id="PF00639">
    <property type="entry name" value="Rotamase"/>
    <property type="match status" value="1"/>
</dbReference>
<sequence length="211" mass="24724">MNKFFFFLFFTLSLSIFAQTNVKKDLKNIETLEQAEDYIGEKKSRKKKLMVFNTEKHHSKLAKELLEMPAGFTKTERTQFNKTHYKVVKKENEPHYRISYIYFDGNKMPVDEIYNLRKTIMTKYAKGVDFGDLAKKYSMADNARKGGDSGWVKDGQLPIEIEEEANNLAHQVDDIFDVGITDDNGFYIIKKTHRLQLIKEVYVLKVQEEID</sequence>
<dbReference type="InterPro" id="IPR046357">
    <property type="entry name" value="PPIase_dom_sf"/>
</dbReference>
<name>A0AAC9PWM0_9FLAO</name>
<dbReference type="Proteomes" id="UP000187506">
    <property type="component" value="Chromosome"/>
</dbReference>
<dbReference type="RefSeq" id="WP_076733128.1">
    <property type="nucleotide sequence ID" value="NZ_CP019352.1"/>
</dbReference>
<dbReference type="SUPFAM" id="SSF54534">
    <property type="entry name" value="FKBP-like"/>
    <property type="match status" value="1"/>
</dbReference>
<gene>
    <name evidence="4" type="ORF">BWR22_07810</name>
</gene>
<feature type="signal peptide" evidence="2">
    <location>
        <begin position="1"/>
        <end position="18"/>
    </location>
</feature>
<dbReference type="Gene3D" id="3.10.50.40">
    <property type="match status" value="1"/>
</dbReference>
<feature type="chain" id="PRO_5041968879" description="PpiC domain-containing protein" evidence="2">
    <location>
        <begin position="19"/>
        <end position="211"/>
    </location>
</feature>
<dbReference type="GO" id="GO:0003755">
    <property type="term" value="F:peptidyl-prolyl cis-trans isomerase activity"/>
    <property type="evidence" value="ECO:0007669"/>
    <property type="project" value="UniProtKB-KW"/>
</dbReference>
<accession>A0AAC9PWM0</accession>
<dbReference type="PROSITE" id="PS50198">
    <property type="entry name" value="PPIC_PPIASE_2"/>
    <property type="match status" value="1"/>
</dbReference>
<dbReference type="KEGG" id="lvn:BWR22_07810"/>
<evidence type="ECO:0000313" key="4">
    <source>
        <dbReference type="EMBL" id="APY00221.1"/>
    </source>
</evidence>
<keyword evidence="1" id="KW-0697">Rotamase</keyword>
<organism evidence="4 5">
    <name type="scientific">Lacinutrix venerupis</name>
    <dbReference type="NCBI Taxonomy" id="1486034"/>
    <lineage>
        <taxon>Bacteria</taxon>
        <taxon>Pseudomonadati</taxon>
        <taxon>Bacteroidota</taxon>
        <taxon>Flavobacteriia</taxon>
        <taxon>Flavobacteriales</taxon>
        <taxon>Flavobacteriaceae</taxon>
        <taxon>Lacinutrix</taxon>
    </lineage>
</organism>
<evidence type="ECO:0000256" key="2">
    <source>
        <dbReference type="SAM" id="SignalP"/>
    </source>
</evidence>
<evidence type="ECO:0000259" key="3">
    <source>
        <dbReference type="PROSITE" id="PS50198"/>
    </source>
</evidence>
<feature type="domain" description="PpiC" evidence="3">
    <location>
        <begin position="77"/>
        <end position="193"/>
    </location>
</feature>
<proteinExistence type="predicted"/>
<keyword evidence="1" id="KW-0413">Isomerase</keyword>
<dbReference type="EMBL" id="CP019352">
    <property type="protein sequence ID" value="APY00221.1"/>
    <property type="molecule type" value="Genomic_DNA"/>
</dbReference>
<evidence type="ECO:0000256" key="1">
    <source>
        <dbReference type="PROSITE-ProRule" id="PRU00278"/>
    </source>
</evidence>
<reference evidence="4 5" key="1">
    <citation type="submission" date="2017-01" db="EMBL/GenBank/DDBJ databases">
        <title>Complete genome of Lacinutrix venerupis DOK2-8 isolated from seawater in Dokdo.</title>
        <authorList>
            <person name="Chi W.-J."/>
            <person name="Kim J.H."/>
        </authorList>
    </citation>
    <scope>NUCLEOTIDE SEQUENCE [LARGE SCALE GENOMIC DNA]</scope>
    <source>
        <strain evidence="4 5">DOK2-8</strain>
    </source>
</reference>
<evidence type="ECO:0000313" key="5">
    <source>
        <dbReference type="Proteomes" id="UP000187506"/>
    </source>
</evidence>
<dbReference type="AlphaFoldDB" id="A0AAC9PWM0"/>
<protein>
    <recommendedName>
        <fullName evidence="3">PpiC domain-containing protein</fullName>
    </recommendedName>
</protein>
<dbReference type="InterPro" id="IPR000297">
    <property type="entry name" value="PPIase_PpiC"/>
</dbReference>
<keyword evidence="2" id="KW-0732">Signal</keyword>